<dbReference type="EMBL" id="FOBB01000002">
    <property type="protein sequence ID" value="SEL72975.1"/>
    <property type="molecule type" value="Genomic_DNA"/>
</dbReference>
<dbReference type="Proteomes" id="UP000198984">
    <property type="component" value="Unassembled WGS sequence"/>
</dbReference>
<gene>
    <name evidence="2" type="ORF">SAMN04488505_102963</name>
</gene>
<accession>A0A1H7SKD6</accession>
<dbReference type="SUPFAM" id="SSF88874">
    <property type="entry name" value="Receptor-binding domain of short tail fibre protein gp12"/>
    <property type="match status" value="1"/>
</dbReference>
<proteinExistence type="predicted"/>
<dbReference type="STRING" id="573321.SAMN04488505_102963"/>
<dbReference type="Pfam" id="PF07484">
    <property type="entry name" value="Collar"/>
    <property type="match status" value="1"/>
</dbReference>
<evidence type="ECO:0000313" key="3">
    <source>
        <dbReference type="Proteomes" id="UP000198984"/>
    </source>
</evidence>
<dbReference type="Gene3D" id="3.90.1340.10">
    <property type="entry name" value="Phage tail collar domain"/>
    <property type="match status" value="1"/>
</dbReference>
<protein>
    <submittedName>
        <fullName evidence="2">Phage Tail Collar Domain</fullName>
    </submittedName>
</protein>
<evidence type="ECO:0000313" key="2">
    <source>
        <dbReference type="EMBL" id="SEL72975.1"/>
    </source>
</evidence>
<keyword evidence="3" id="KW-1185">Reference proteome</keyword>
<dbReference type="RefSeq" id="WP_162277524.1">
    <property type="nucleotide sequence ID" value="NZ_FOBB01000002.1"/>
</dbReference>
<dbReference type="InterPro" id="IPR037053">
    <property type="entry name" value="Phage_tail_collar_dom_sf"/>
</dbReference>
<feature type="domain" description="Phage tail collar" evidence="1">
    <location>
        <begin position="8"/>
        <end position="79"/>
    </location>
</feature>
<evidence type="ECO:0000259" key="1">
    <source>
        <dbReference type="Pfam" id="PF07484"/>
    </source>
</evidence>
<dbReference type="AlphaFoldDB" id="A0A1H7SKD6"/>
<dbReference type="InterPro" id="IPR011083">
    <property type="entry name" value="Phage_tail_collar_dom"/>
</dbReference>
<reference evidence="2 3" key="1">
    <citation type="submission" date="2016-10" db="EMBL/GenBank/DDBJ databases">
        <authorList>
            <person name="de Groot N.N."/>
        </authorList>
    </citation>
    <scope>NUCLEOTIDE SEQUENCE [LARGE SCALE GENOMIC DNA]</scope>
    <source>
        <strain evidence="2 3">DSM 21039</strain>
    </source>
</reference>
<dbReference type="OrthoDB" id="9810174at2"/>
<sequence length="140" mass="15381">MPFGIPPGAVMAFSGKIADPDADGPADFETLIETYGWMVCDGRQLYAEDYPLLYQVIGPQYNKGLEPEGVFRLPDYRGYILCMTDMNSGNDPEAKARQRANGRPGSDVGTIQQPVGLAALRNGITTHPGNVYVYYIIKFI</sequence>
<organism evidence="2 3">
    <name type="scientific">Chitinophaga rupis</name>
    <dbReference type="NCBI Taxonomy" id="573321"/>
    <lineage>
        <taxon>Bacteria</taxon>
        <taxon>Pseudomonadati</taxon>
        <taxon>Bacteroidota</taxon>
        <taxon>Chitinophagia</taxon>
        <taxon>Chitinophagales</taxon>
        <taxon>Chitinophagaceae</taxon>
        <taxon>Chitinophaga</taxon>
    </lineage>
</organism>
<name>A0A1H7SKD6_9BACT</name>